<dbReference type="AlphaFoldDB" id="A0A8J5ST18"/>
<keyword evidence="4 7" id="KW-0472">Membrane</keyword>
<dbReference type="EMBL" id="JAAALK010000283">
    <property type="protein sequence ID" value="KAG8075162.1"/>
    <property type="molecule type" value="Genomic_DNA"/>
</dbReference>
<feature type="transmembrane region" description="Helical" evidence="7">
    <location>
        <begin position="234"/>
        <end position="254"/>
    </location>
</feature>
<comment type="subcellular location">
    <subcellularLocation>
        <location evidence="1">Membrane</location>
        <topology evidence="1">Multi-pass membrane protein</topology>
    </subcellularLocation>
</comment>
<feature type="transmembrane region" description="Helical" evidence="7">
    <location>
        <begin position="93"/>
        <end position="115"/>
    </location>
</feature>
<dbReference type="OrthoDB" id="529367at2759"/>
<evidence type="ECO:0000256" key="3">
    <source>
        <dbReference type="ARBA" id="ARBA00022989"/>
    </source>
</evidence>
<evidence type="ECO:0000256" key="1">
    <source>
        <dbReference type="ARBA" id="ARBA00004141"/>
    </source>
</evidence>
<evidence type="ECO:0008006" key="10">
    <source>
        <dbReference type="Google" id="ProtNLM"/>
    </source>
</evidence>
<evidence type="ECO:0000313" key="9">
    <source>
        <dbReference type="Proteomes" id="UP000729402"/>
    </source>
</evidence>
<evidence type="ECO:0000313" key="8">
    <source>
        <dbReference type="EMBL" id="KAG8075162.1"/>
    </source>
</evidence>
<name>A0A8J5ST18_ZIZPA</name>
<keyword evidence="9" id="KW-1185">Reference proteome</keyword>
<dbReference type="GO" id="GO:0016020">
    <property type="term" value="C:membrane"/>
    <property type="evidence" value="ECO:0007669"/>
    <property type="project" value="UniProtKB-SubCell"/>
</dbReference>
<evidence type="ECO:0000256" key="5">
    <source>
        <dbReference type="PIRSR" id="PIRSR604254-1"/>
    </source>
</evidence>
<gene>
    <name evidence="8" type="ORF">GUJ93_ZPchr0006g43247</name>
</gene>
<dbReference type="InterPro" id="IPR004254">
    <property type="entry name" value="AdipoR/HlyIII-related"/>
</dbReference>
<dbReference type="Proteomes" id="UP000729402">
    <property type="component" value="Unassembled WGS sequence"/>
</dbReference>
<evidence type="ECO:0000256" key="4">
    <source>
        <dbReference type="ARBA" id="ARBA00023136"/>
    </source>
</evidence>
<reference evidence="8" key="2">
    <citation type="submission" date="2021-02" db="EMBL/GenBank/DDBJ databases">
        <authorList>
            <person name="Kimball J.A."/>
            <person name="Haas M.W."/>
            <person name="Macchietto M."/>
            <person name="Kono T."/>
            <person name="Duquette J."/>
            <person name="Shao M."/>
        </authorList>
    </citation>
    <scope>NUCLEOTIDE SEQUENCE</scope>
    <source>
        <tissue evidence="8">Fresh leaf tissue</tissue>
    </source>
</reference>
<feature type="transmembrane region" description="Helical" evidence="7">
    <location>
        <begin position="299"/>
        <end position="317"/>
    </location>
</feature>
<dbReference type="GO" id="GO:0046872">
    <property type="term" value="F:metal ion binding"/>
    <property type="evidence" value="ECO:0007669"/>
    <property type="project" value="UniProtKB-KW"/>
</dbReference>
<comment type="caution">
    <text evidence="8">The sequence shown here is derived from an EMBL/GenBank/DDBJ whole genome shotgun (WGS) entry which is preliminary data.</text>
</comment>
<sequence>MESSAYEELAPAPAAVAVAAVKGGGGSKKKKKQRREGGGEKRKKKEEYRLVSYHELPDYMKENRFIINYYRSEWPVLNAVLSLFSWHNETINIWTHLLGFMVFFGLTVLHLGQYFPQVADLIGHLSWPISKVAENVSSNIGDVLSGAAMFMQTSPALASAGMAVASQTTRWPFFVFLGGAMFCLLSSCACHLLSCHSHRLNMFLIRLDYTGIAVMIVVSFFPPIYYIFQCEPRWQVVYLSAITAAGVGTVYALMSPRLSAARYRAHRALLFVGMGLSGVVPAVHAVAVNWHEPRRNVTLAYEGAMALSYLTGTAFYLTRVPERWRPGMFDLCGQSHQIFHALVIAGALAHYAAAIVFIQARDEMGCPATNSRRSNRFECNIDPKKSGLFVRVVGSFSGSQLCRWNGRINTHGWMARFGSPSPSPGFINGRDPSPQPPESIYFLPQFMRAPAPSALGTTRPAGRPAR</sequence>
<dbReference type="PANTHER" id="PTHR20855">
    <property type="entry name" value="ADIPOR/PROGESTIN RECEPTOR-RELATED"/>
    <property type="match status" value="1"/>
</dbReference>
<dbReference type="Pfam" id="PF03006">
    <property type="entry name" value="HlyIII"/>
    <property type="match status" value="1"/>
</dbReference>
<feature type="transmembrane region" description="Helical" evidence="7">
    <location>
        <begin position="266"/>
        <end position="287"/>
    </location>
</feature>
<evidence type="ECO:0000256" key="2">
    <source>
        <dbReference type="ARBA" id="ARBA00022692"/>
    </source>
</evidence>
<keyword evidence="2 7" id="KW-0812">Transmembrane</keyword>
<protein>
    <recommendedName>
        <fullName evidence="10">Heptahelical transmembrane protein ADIPOR1</fullName>
    </recommendedName>
</protein>
<feature type="transmembrane region" description="Helical" evidence="7">
    <location>
        <begin position="207"/>
        <end position="228"/>
    </location>
</feature>
<feature type="binding site" evidence="5">
    <location>
        <position position="340"/>
    </location>
    <ligand>
        <name>Zn(2+)</name>
        <dbReference type="ChEBI" id="CHEBI:29105"/>
    </ligand>
</feature>
<feature type="binding site" evidence="5">
    <location>
        <position position="336"/>
    </location>
    <ligand>
        <name>Zn(2+)</name>
        <dbReference type="ChEBI" id="CHEBI:29105"/>
    </ligand>
</feature>
<organism evidence="8 9">
    <name type="scientific">Zizania palustris</name>
    <name type="common">Northern wild rice</name>
    <dbReference type="NCBI Taxonomy" id="103762"/>
    <lineage>
        <taxon>Eukaryota</taxon>
        <taxon>Viridiplantae</taxon>
        <taxon>Streptophyta</taxon>
        <taxon>Embryophyta</taxon>
        <taxon>Tracheophyta</taxon>
        <taxon>Spermatophyta</taxon>
        <taxon>Magnoliopsida</taxon>
        <taxon>Liliopsida</taxon>
        <taxon>Poales</taxon>
        <taxon>Poaceae</taxon>
        <taxon>BOP clade</taxon>
        <taxon>Oryzoideae</taxon>
        <taxon>Oryzeae</taxon>
        <taxon>Zizaniinae</taxon>
        <taxon>Zizania</taxon>
    </lineage>
</organism>
<reference evidence="8" key="1">
    <citation type="journal article" date="2021" name="bioRxiv">
        <title>Whole Genome Assembly and Annotation of Northern Wild Rice, Zizania palustris L., Supports a Whole Genome Duplication in the Zizania Genus.</title>
        <authorList>
            <person name="Haas M."/>
            <person name="Kono T."/>
            <person name="Macchietto M."/>
            <person name="Millas R."/>
            <person name="McGilp L."/>
            <person name="Shao M."/>
            <person name="Duquette J."/>
            <person name="Hirsch C.N."/>
            <person name="Kimball J."/>
        </authorList>
    </citation>
    <scope>NUCLEOTIDE SEQUENCE</scope>
    <source>
        <tissue evidence="8">Fresh leaf tissue</tissue>
    </source>
</reference>
<dbReference type="GO" id="GO:0009725">
    <property type="term" value="P:response to hormone"/>
    <property type="evidence" value="ECO:0007669"/>
    <property type="project" value="TreeGrafter"/>
</dbReference>
<keyword evidence="5" id="KW-0862">Zinc</keyword>
<evidence type="ECO:0000256" key="6">
    <source>
        <dbReference type="SAM" id="MobiDB-lite"/>
    </source>
</evidence>
<dbReference type="GO" id="GO:0038023">
    <property type="term" value="F:signaling receptor activity"/>
    <property type="evidence" value="ECO:0007669"/>
    <property type="project" value="TreeGrafter"/>
</dbReference>
<keyword evidence="3 7" id="KW-1133">Transmembrane helix</keyword>
<feature type="region of interest" description="Disordered" evidence="6">
    <location>
        <begin position="22"/>
        <end position="43"/>
    </location>
</feature>
<keyword evidence="5" id="KW-0479">Metal-binding</keyword>
<accession>A0A8J5ST18</accession>
<feature type="transmembrane region" description="Helical" evidence="7">
    <location>
        <begin position="171"/>
        <end position="195"/>
    </location>
</feature>
<dbReference type="PANTHER" id="PTHR20855:SF115">
    <property type="entry name" value="HEPTAHELICAL TRANSMEMBRANE PROTEIN 1"/>
    <property type="match status" value="1"/>
</dbReference>
<feature type="binding site" evidence="5">
    <location>
        <position position="191"/>
    </location>
    <ligand>
        <name>Zn(2+)</name>
        <dbReference type="ChEBI" id="CHEBI:29105"/>
    </ligand>
</feature>
<evidence type="ECO:0000256" key="7">
    <source>
        <dbReference type="SAM" id="Phobius"/>
    </source>
</evidence>
<dbReference type="GO" id="GO:0009744">
    <property type="term" value="P:response to sucrose"/>
    <property type="evidence" value="ECO:0007669"/>
    <property type="project" value="UniProtKB-ARBA"/>
</dbReference>
<feature type="transmembrane region" description="Helical" evidence="7">
    <location>
        <begin position="338"/>
        <end position="358"/>
    </location>
</feature>
<proteinExistence type="predicted"/>